<organism evidence="1 2">
    <name type="scientific">Mycena sanguinolenta</name>
    <dbReference type="NCBI Taxonomy" id="230812"/>
    <lineage>
        <taxon>Eukaryota</taxon>
        <taxon>Fungi</taxon>
        <taxon>Dikarya</taxon>
        <taxon>Basidiomycota</taxon>
        <taxon>Agaricomycotina</taxon>
        <taxon>Agaricomycetes</taxon>
        <taxon>Agaricomycetidae</taxon>
        <taxon>Agaricales</taxon>
        <taxon>Marasmiineae</taxon>
        <taxon>Mycenaceae</taxon>
        <taxon>Mycena</taxon>
    </lineage>
</organism>
<evidence type="ECO:0000313" key="1">
    <source>
        <dbReference type="EMBL" id="KAF7346183.1"/>
    </source>
</evidence>
<dbReference type="OrthoDB" id="2163284at2759"/>
<dbReference type="AlphaFoldDB" id="A0A8H7CSU2"/>
<keyword evidence="2" id="KW-1185">Reference proteome</keyword>
<proteinExistence type="predicted"/>
<name>A0A8H7CSU2_9AGAR</name>
<dbReference type="Proteomes" id="UP000623467">
    <property type="component" value="Unassembled WGS sequence"/>
</dbReference>
<dbReference type="EMBL" id="JACAZH010000019">
    <property type="protein sequence ID" value="KAF7346183.1"/>
    <property type="molecule type" value="Genomic_DNA"/>
</dbReference>
<sequence>MSSIDEPAAWGADTSPAPGDLIKDALRKEQLLKEIAASQQDLRTILARVQTVQKEVDKLTSGNETLQMVEQDELTALNSVVQLRKPRFFLGFTP</sequence>
<accession>A0A8H7CSU2</accession>
<reference evidence="1" key="1">
    <citation type="submission" date="2020-05" db="EMBL/GenBank/DDBJ databases">
        <title>Mycena genomes resolve the evolution of fungal bioluminescence.</title>
        <authorList>
            <person name="Tsai I.J."/>
        </authorList>
    </citation>
    <scope>NUCLEOTIDE SEQUENCE</scope>
    <source>
        <strain evidence="1">160909Yilan</strain>
    </source>
</reference>
<evidence type="ECO:0000313" key="2">
    <source>
        <dbReference type="Proteomes" id="UP000623467"/>
    </source>
</evidence>
<comment type="caution">
    <text evidence="1">The sequence shown here is derived from an EMBL/GenBank/DDBJ whole genome shotgun (WGS) entry which is preliminary data.</text>
</comment>
<dbReference type="Gene3D" id="1.20.5.170">
    <property type="match status" value="1"/>
</dbReference>
<gene>
    <name evidence="1" type="ORF">MSAN_01845100</name>
</gene>
<protein>
    <submittedName>
        <fullName evidence="1">Uncharacterized protein</fullName>
    </submittedName>
</protein>